<dbReference type="Proteomes" id="UP000765509">
    <property type="component" value="Unassembled WGS sequence"/>
</dbReference>
<comment type="caution">
    <text evidence="1">The sequence shown here is derived from an EMBL/GenBank/DDBJ whole genome shotgun (WGS) entry which is preliminary data.</text>
</comment>
<reference evidence="1" key="1">
    <citation type="submission" date="2021-03" db="EMBL/GenBank/DDBJ databases">
        <title>Draft genome sequence of rust myrtle Austropuccinia psidii MF-1, a brazilian biotype.</title>
        <authorList>
            <person name="Quecine M.C."/>
            <person name="Pachon D.M.R."/>
            <person name="Bonatelli M.L."/>
            <person name="Correr F.H."/>
            <person name="Franceschini L.M."/>
            <person name="Leite T.F."/>
            <person name="Margarido G.R.A."/>
            <person name="Almeida C.A."/>
            <person name="Ferrarezi J.A."/>
            <person name="Labate C.A."/>
        </authorList>
    </citation>
    <scope>NUCLEOTIDE SEQUENCE</scope>
    <source>
        <strain evidence="1">MF-1</strain>
    </source>
</reference>
<protein>
    <submittedName>
        <fullName evidence="1">Uncharacterized protein</fullName>
    </submittedName>
</protein>
<sequence length="130" mass="14854">MSELPEYDPLFFLDSNESPSLFITHYTKLVIDFPSFPSFEWDFFNMDSPKGEYMILGYDFLYHFDFIIYWKKGLITYDYSHKDCSGIESSASNALATAVNSVSLVGEFKTPSLPSSVHIPPIMPSQPLLE</sequence>
<accession>A0A9Q3ECG0</accession>
<organism evidence="1 2">
    <name type="scientific">Austropuccinia psidii MF-1</name>
    <dbReference type="NCBI Taxonomy" id="1389203"/>
    <lineage>
        <taxon>Eukaryota</taxon>
        <taxon>Fungi</taxon>
        <taxon>Dikarya</taxon>
        <taxon>Basidiomycota</taxon>
        <taxon>Pucciniomycotina</taxon>
        <taxon>Pucciniomycetes</taxon>
        <taxon>Pucciniales</taxon>
        <taxon>Sphaerophragmiaceae</taxon>
        <taxon>Austropuccinia</taxon>
    </lineage>
</organism>
<keyword evidence="2" id="KW-1185">Reference proteome</keyword>
<dbReference type="AlphaFoldDB" id="A0A9Q3ECG0"/>
<proteinExistence type="predicted"/>
<evidence type="ECO:0000313" key="2">
    <source>
        <dbReference type="Proteomes" id="UP000765509"/>
    </source>
</evidence>
<gene>
    <name evidence="1" type="ORF">O181_058088</name>
</gene>
<name>A0A9Q3ECG0_9BASI</name>
<evidence type="ECO:0000313" key="1">
    <source>
        <dbReference type="EMBL" id="MBW0518373.1"/>
    </source>
</evidence>
<dbReference type="EMBL" id="AVOT02026590">
    <property type="protein sequence ID" value="MBW0518373.1"/>
    <property type="molecule type" value="Genomic_DNA"/>
</dbReference>